<name>W9Y3F8_9EURO</name>
<dbReference type="EMBL" id="AMWN01000006">
    <property type="protein sequence ID" value="EXJ83776.1"/>
    <property type="molecule type" value="Genomic_DNA"/>
</dbReference>
<feature type="domain" description="Aminotransferase class I/classII large" evidence="6">
    <location>
        <begin position="1"/>
        <end position="108"/>
    </location>
</feature>
<evidence type="ECO:0000256" key="3">
    <source>
        <dbReference type="ARBA" id="ARBA00022576"/>
    </source>
</evidence>
<dbReference type="SUPFAM" id="SSF53383">
    <property type="entry name" value="PLP-dependent transferases"/>
    <property type="match status" value="1"/>
</dbReference>
<evidence type="ECO:0000313" key="7">
    <source>
        <dbReference type="EMBL" id="EXJ83776.1"/>
    </source>
</evidence>
<evidence type="ECO:0000256" key="2">
    <source>
        <dbReference type="ARBA" id="ARBA00007441"/>
    </source>
</evidence>
<dbReference type="GO" id="GO:0006520">
    <property type="term" value="P:amino acid metabolic process"/>
    <property type="evidence" value="ECO:0007669"/>
    <property type="project" value="InterPro"/>
</dbReference>
<comment type="similarity">
    <text evidence="2">Belongs to the class-I pyridoxal-phosphate-dependent aminotransferase family.</text>
</comment>
<keyword evidence="3" id="KW-0032">Aminotransferase</keyword>
<evidence type="ECO:0000256" key="4">
    <source>
        <dbReference type="ARBA" id="ARBA00022679"/>
    </source>
</evidence>
<proteinExistence type="inferred from homology"/>
<dbReference type="Proteomes" id="UP000019484">
    <property type="component" value="Unassembled WGS sequence"/>
</dbReference>
<dbReference type="HOGENOM" id="CLU_147966_0_0_1"/>
<dbReference type="PANTHER" id="PTHR46383">
    <property type="entry name" value="ASPARTATE AMINOTRANSFERASE"/>
    <property type="match status" value="1"/>
</dbReference>
<dbReference type="GO" id="GO:0008483">
    <property type="term" value="F:transaminase activity"/>
    <property type="evidence" value="ECO:0007669"/>
    <property type="project" value="UniProtKB-KW"/>
</dbReference>
<dbReference type="eggNOG" id="KOG0257">
    <property type="taxonomic scope" value="Eukaryota"/>
</dbReference>
<sequence length="147" mass="15724">MIGWRVGWIVGPEDLMGDIAAVSMANVVVPVGIAQEAVAVALERSPVTMPQYVAELQARRDLITSELDGLPVGVPAGGWSLLIRVSDFGIDGETASRRLLEQGICATTMAGWGDIQAGQYIRFVYSNESLDRLRGIGAKIRRALGLS</sequence>
<dbReference type="STRING" id="1182541.W9Y3F8"/>
<evidence type="ECO:0000256" key="1">
    <source>
        <dbReference type="ARBA" id="ARBA00001933"/>
    </source>
</evidence>
<dbReference type="GeneID" id="19162261"/>
<evidence type="ECO:0000259" key="6">
    <source>
        <dbReference type="Pfam" id="PF00155"/>
    </source>
</evidence>
<dbReference type="InterPro" id="IPR015424">
    <property type="entry name" value="PyrdxlP-dep_Trfase"/>
</dbReference>
<dbReference type="InterPro" id="IPR050596">
    <property type="entry name" value="AspAT/PAT-like"/>
</dbReference>
<dbReference type="OrthoDB" id="2108at2759"/>
<evidence type="ECO:0000256" key="5">
    <source>
        <dbReference type="ARBA" id="ARBA00022898"/>
    </source>
</evidence>
<dbReference type="InterPro" id="IPR004839">
    <property type="entry name" value="Aminotransferase_I/II_large"/>
</dbReference>
<dbReference type="GO" id="GO:0030170">
    <property type="term" value="F:pyridoxal phosphate binding"/>
    <property type="evidence" value="ECO:0007669"/>
    <property type="project" value="InterPro"/>
</dbReference>
<protein>
    <recommendedName>
        <fullName evidence="6">Aminotransferase class I/classII large domain-containing protein</fullName>
    </recommendedName>
</protein>
<dbReference type="RefSeq" id="XP_007726462.1">
    <property type="nucleotide sequence ID" value="XM_007728272.1"/>
</dbReference>
<dbReference type="Gene3D" id="3.40.640.10">
    <property type="entry name" value="Type I PLP-dependent aspartate aminotransferase-like (Major domain)"/>
    <property type="match status" value="1"/>
</dbReference>
<organism evidence="7 8">
    <name type="scientific">Capronia coronata CBS 617.96</name>
    <dbReference type="NCBI Taxonomy" id="1182541"/>
    <lineage>
        <taxon>Eukaryota</taxon>
        <taxon>Fungi</taxon>
        <taxon>Dikarya</taxon>
        <taxon>Ascomycota</taxon>
        <taxon>Pezizomycotina</taxon>
        <taxon>Eurotiomycetes</taxon>
        <taxon>Chaetothyriomycetidae</taxon>
        <taxon>Chaetothyriales</taxon>
        <taxon>Herpotrichiellaceae</taxon>
        <taxon>Capronia</taxon>
    </lineage>
</organism>
<keyword evidence="5" id="KW-0663">Pyridoxal phosphate</keyword>
<accession>W9Y3F8</accession>
<gene>
    <name evidence="7" type="ORF">A1O1_07403</name>
</gene>
<keyword evidence="4" id="KW-0808">Transferase</keyword>
<dbReference type="AlphaFoldDB" id="W9Y3F8"/>
<keyword evidence="8" id="KW-1185">Reference proteome</keyword>
<comment type="cofactor">
    <cofactor evidence="1">
        <name>pyridoxal 5'-phosphate</name>
        <dbReference type="ChEBI" id="CHEBI:597326"/>
    </cofactor>
</comment>
<dbReference type="Pfam" id="PF00155">
    <property type="entry name" value="Aminotran_1_2"/>
    <property type="match status" value="1"/>
</dbReference>
<comment type="caution">
    <text evidence="7">The sequence shown here is derived from an EMBL/GenBank/DDBJ whole genome shotgun (WGS) entry which is preliminary data.</text>
</comment>
<reference evidence="7 8" key="1">
    <citation type="submission" date="2013-03" db="EMBL/GenBank/DDBJ databases">
        <title>The Genome Sequence of Capronia coronata CBS 617.96.</title>
        <authorList>
            <consortium name="The Broad Institute Genomics Platform"/>
            <person name="Cuomo C."/>
            <person name="de Hoog S."/>
            <person name="Gorbushina A."/>
            <person name="Walker B."/>
            <person name="Young S.K."/>
            <person name="Zeng Q."/>
            <person name="Gargeya S."/>
            <person name="Fitzgerald M."/>
            <person name="Haas B."/>
            <person name="Abouelleil A."/>
            <person name="Allen A.W."/>
            <person name="Alvarado L."/>
            <person name="Arachchi H.M."/>
            <person name="Berlin A.M."/>
            <person name="Chapman S.B."/>
            <person name="Gainer-Dewar J."/>
            <person name="Goldberg J."/>
            <person name="Griggs A."/>
            <person name="Gujja S."/>
            <person name="Hansen M."/>
            <person name="Howarth C."/>
            <person name="Imamovic A."/>
            <person name="Ireland A."/>
            <person name="Larimer J."/>
            <person name="McCowan C."/>
            <person name="Murphy C."/>
            <person name="Pearson M."/>
            <person name="Poon T.W."/>
            <person name="Priest M."/>
            <person name="Roberts A."/>
            <person name="Saif S."/>
            <person name="Shea T."/>
            <person name="Sisk P."/>
            <person name="Sykes S."/>
            <person name="Wortman J."/>
            <person name="Nusbaum C."/>
            <person name="Birren B."/>
        </authorList>
    </citation>
    <scope>NUCLEOTIDE SEQUENCE [LARGE SCALE GENOMIC DNA]</scope>
    <source>
        <strain evidence="7 8">CBS 617.96</strain>
    </source>
</reference>
<evidence type="ECO:0000313" key="8">
    <source>
        <dbReference type="Proteomes" id="UP000019484"/>
    </source>
</evidence>
<dbReference type="InterPro" id="IPR015421">
    <property type="entry name" value="PyrdxlP-dep_Trfase_major"/>
</dbReference>